<name>F2L1Z5_THEU7</name>
<dbReference type="AlphaFoldDB" id="F2L1Z5"/>
<dbReference type="eggNOG" id="arCOG05699">
    <property type="taxonomic scope" value="Archaea"/>
</dbReference>
<dbReference type="KEGG" id="tuz:TUZN_0238"/>
<proteinExistence type="predicted"/>
<gene>
    <name evidence="1" type="ordered locus">TUZN_0238</name>
</gene>
<protein>
    <submittedName>
        <fullName evidence="1">Uncharacterized protein</fullName>
    </submittedName>
</protein>
<reference key="2">
    <citation type="submission" date="2011-03" db="EMBL/GenBank/DDBJ databases">
        <title>Complete genome sequence of the thermoacidophilic crenarchaeon Thermoproteus uzoniensis 768-20.</title>
        <authorList>
            <person name="Mardanov A.V."/>
            <person name="Gumerov V.M."/>
            <person name="Beletsky A.V."/>
            <person name="Prokofeva M.I."/>
            <person name="Bonch-Osmolovskaya E.A."/>
            <person name="Ravin N.V."/>
            <person name="Skryabin K.G."/>
        </authorList>
    </citation>
    <scope>NUCLEOTIDE SEQUENCE</scope>
    <source>
        <strain>768-20</strain>
    </source>
</reference>
<dbReference type="Proteomes" id="UP000008138">
    <property type="component" value="Chromosome"/>
</dbReference>
<sequence length="136" mass="15414">MVSPYVRSISLIGDRAAFLMQYHLETKSLYSAVVGKESEEKIDDEEVARAGRVLARLMSLIAKATKSRYYSYTGPLQVEERRLVFRPYISPTSTARIYIEGNRIVADAGDVFKKKIRTKTDVEKALRTILSKVHNA</sequence>
<dbReference type="HOGENOM" id="CLU_1821093_0_0_2"/>
<organism evidence="1 2">
    <name type="scientific">Thermoproteus uzoniensis (strain 768-20)</name>
    <dbReference type="NCBI Taxonomy" id="999630"/>
    <lineage>
        <taxon>Archaea</taxon>
        <taxon>Thermoproteota</taxon>
        <taxon>Thermoprotei</taxon>
        <taxon>Thermoproteales</taxon>
        <taxon>Thermoproteaceae</taxon>
        <taxon>Thermoproteus</taxon>
    </lineage>
</organism>
<evidence type="ECO:0000313" key="1">
    <source>
        <dbReference type="EMBL" id="AEA11736.1"/>
    </source>
</evidence>
<dbReference type="STRING" id="999630.TUZN_0238"/>
<keyword evidence="2" id="KW-1185">Reference proteome</keyword>
<reference evidence="1 2" key="1">
    <citation type="journal article" date="2011" name="J. Bacteriol.">
        <title>Complete genome sequence of the thermoacidophilic crenarchaeon Thermoproteus uzoniensis 768-20.</title>
        <authorList>
            <person name="Mardanov A.V."/>
            <person name="Gumerov V.M."/>
            <person name="Beletsky A.V."/>
            <person name="Prokofeva M.I."/>
            <person name="Bonch-Osmolovskaya E.A."/>
            <person name="Ravin N.V."/>
            <person name="Skryabin K.G."/>
        </authorList>
    </citation>
    <scope>NUCLEOTIDE SEQUENCE [LARGE SCALE GENOMIC DNA]</scope>
    <source>
        <strain evidence="1 2">768-20</strain>
    </source>
</reference>
<dbReference type="EMBL" id="CP002590">
    <property type="protein sequence ID" value="AEA11736.1"/>
    <property type="molecule type" value="Genomic_DNA"/>
</dbReference>
<evidence type="ECO:0000313" key="2">
    <source>
        <dbReference type="Proteomes" id="UP000008138"/>
    </source>
</evidence>
<accession>F2L1Z5</accession>